<comment type="caution">
    <text evidence="4">The sequence shown here is derived from an EMBL/GenBank/DDBJ whole genome shotgun (WGS) entry which is preliminary data.</text>
</comment>
<dbReference type="InterPro" id="IPR043128">
    <property type="entry name" value="Rev_trsase/Diguanyl_cyclase"/>
</dbReference>
<dbReference type="EMBL" id="JAGQDG010000005">
    <property type="protein sequence ID" value="MBQ0936371.1"/>
    <property type="molecule type" value="Genomic_DNA"/>
</dbReference>
<dbReference type="PANTHER" id="PTHR45138:SF24">
    <property type="entry name" value="DIGUANYLATE CYCLASE DGCC-RELATED"/>
    <property type="match status" value="1"/>
</dbReference>
<organism evidence="4 5">
    <name type="scientific">Ideonella paludis</name>
    <dbReference type="NCBI Taxonomy" id="1233411"/>
    <lineage>
        <taxon>Bacteria</taxon>
        <taxon>Pseudomonadati</taxon>
        <taxon>Pseudomonadota</taxon>
        <taxon>Betaproteobacteria</taxon>
        <taxon>Burkholderiales</taxon>
        <taxon>Sphaerotilaceae</taxon>
        <taxon>Ideonella</taxon>
    </lineage>
</organism>
<keyword evidence="2" id="KW-0812">Transmembrane</keyword>
<dbReference type="InterPro" id="IPR029787">
    <property type="entry name" value="Nucleotide_cyclase"/>
</dbReference>
<dbReference type="Pfam" id="PF00990">
    <property type="entry name" value="GGDEF"/>
    <property type="match status" value="1"/>
</dbReference>
<evidence type="ECO:0000256" key="1">
    <source>
        <dbReference type="ARBA" id="ARBA00012528"/>
    </source>
</evidence>
<dbReference type="EC" id="2.7.7.65" evidence="1"/>
<accession>A0ABS5DYZ2</accession>
<feature type="domain" description="GGDEF" evidence="3">
    <location>
        <begin position="235"/>
        <end position="364"/>
    </location>
</feature>
<dbReference type="InterPro" id="IPR050469">
    <property type="entry name" value="Diguanylate_Cyclase"/>
</dbReference>
<dbReference type="RefSeq" id="WP_210809724.1">
    <property type="nucleotide sequence ID" value="NZ_JAGQDG010000005.1"/>
</dbReference>
<evidence type="ECO:0000256" key="2">
    <source>
        <dbReference type="SAM" id="Phobius"/>
    </source>
</evidence>
<proteinExistence type="predicted"/>
<dbReference type="InterPro" id="IPR000160">
    <property type="entry name" value="GGDEF_dom"/>
</dbReference>
<keyword evidence="2" id="KW-1133">Transmembrane helix</keyword>
<keyword evidence="2" id="KW-0472">Membrane</keyword>
<evidence type="ECO:0000313" key="4">
    <source>
        <dbReference type="EMBL" id="MBQ0936371.1"/>
    </source>
</evidence>
<keyword evidence="4" id="KW-0548">Nucleotidyltransferase</keyword>
<feature type="transmembrane region" description="Helical" evidence="2">
    <location>
        <begin position="50"/>
        <end position="68"/>
    </location>
</feature>
<dbReference type="Proteomes" id="UP000672097">
    <property type="component" value="Unassembled WGS sequence"/>
</dbReference>
<feature type="transmembrane region" description="Helical" evidence="2">
    <location>
        <begin position="20"/>
        <end position="38"/>
    </location>
</feature>
<dbReference type="SMART" id="SM00267">
    <property type="entry name" value="GGDEF"/>
    <property type="match status" value="1"/>
</dbReference>
<sequence length="368" mass="40509">MPFSEPTNAQATSREGELRALRLLLPIGAAVVLLISAWEHANGVVSWWDRYLYPLLVTVFAVGGLTLWRWPQYQGAVRLVSVVTVNLYLMAVLLMVLFIGDAPLNQYTLLTTLVWLPFGYGLIFVMLAARPAMFISFIVALLTFTPIFVAMAFNLRPNWGQEFTTTMPVLALSQVVYIVLLLAISDLRASFHRASARLQVAQELALSDALTGVGNRRALQEHLRAGLSVAERGHVPTSIILMDIDHFKPINDNHGHSGGDQVLVQMAQLLSDQLRASDRLGRWGGEEFMVVAQATPMHAALELAERIRKAVAAFEFAHGDPVTLSLGVTQTLPGDTADSLVHRADKALYRAKNNGRNRVEAQTVITAH</sequence>
<gene>
    <name evidence="4" type="ORF">KAK11_13605</name>
</gene>
<feature type="transmembrane region" description="Helical" evidence="2">
    <location>
        <begin position="134"/>
        <end position="153"/>
    </location>
</feature>
<dbReference type="CDD" id="cd01949">
    <property type="entry name" value="GGDEF"/>
    <property type="match status" value="1"/>
</dbReference>
<dbReference type="SUPFAM" id="SSF55073">
    <property type="entry name" value="Nucleotide cyclase"/>
    <property type="match status" value="1"/>
</dbReference>
<feature type="transmembrane region" description="Helical" evidence="2">
    <location>
        <begin position="106"/>
        <end position="127"/>
    </location>
</feature>
<dbReference type="NCBIfam" id="TIGR00254">
    <property type="entry name" value="GGDEF"/>
    <property type="match status" value="1"/>
</dbReference>
<dbReference type="PANTHER" id="PTHR45138">
    <property type="entry name" value="REGULATORY COMPONENTS OF SENSORY TRANSDUCTION SYSTEM"/>
    <property type="match status" value="1"/>
</dbReference>
<keyword evidence="4" id="KW-0808">Transferase</keyword>
<evidence type="ECO:0000313" key="5">
    <source>
        <dbReference type="Proteomes" id="UP000672097"/>
    </source>
</evidence>
<evidence type="ECO:0000259" key="3">
    <source>
        <dbReference type="PROSITE" id="PS50887"/>
    </source>
</evidence>
<name>A0ABS5DYZ2_9BURK</name>
<feature type="transmembrane region" description="Helical" evidence="2">
    <location>
        <begin position="165"/>
        <end position="184"/>
    </location>
</feature>
<protein>
    <recommendedName>
        <fullName evidence="1">diguanylate cyclase</fullName>
        <ecNumber evidence="1">2.7.7.65</ecNumber>
    </recommendedName>
</protein>
<keyword evidence="5" id="KW-1185">Reference proteome</keyword>
<reference evidence="4 5" key="1">
    <citation type="submission" date="2021-04" db="EMBL/GenBank/DDBJ databases">
        <title>The genome sequence of type strain Ideonella paludis KCTC 32238.</title>
        <authorList>
            <person name="Liu Y."/>
        </authorList>
    </citation>
    <scope>NUCLEOTIDE SEQUENCE [LARGE SCALE GENOMIC DNA]</scope>
    <source>
        <strain evidence="4 5">KCTC 32238</strain>
    </source>
</reference>
<feature type="transmembrane region" description="Helical" evidence="2">
    <location>
        <begin position="80"/>
        <end position="100"/>
    </location>
</feature>
<dbReference type="Gene3D" id="3.30.70.270">
    <property type="match status" value="1"/>
</dbReference>
<dbReference type="GO" id="GO:0052621">
    <property type="term" value="F:diguanylate cyclase activity"/>
    <property type="evidence" value="ECO:0007669"/>
    <property type="project" value="UniProtKB-EC"/>
</dbReference>
<dbReference type="PROSITE" id="PS50887">
    <property type="entry name" value="GGDEF"/>
    <property type="match status" value="1"/>
</dbReference>